<feature type="compositionally biased region" description="Low complexity" evidence="1">
    <location>
        <begin position="843"/>
        <end position="854"/>
    </location>
</feature>
<dbReference type="EMBL" id="GL378362">
    <property type="protein sequence ID" value="EFJ44705.1"/>
    <property type="molecule type" value="Genomic_DNA"/>
</dbReference>
<feature type="compositionally biased region" description="Low complexity" evidence="1">
    <location>
        <begin position="51"/>
        <end position="69"/>
    </location>
</feature>
<feature type="compositionally biased region" description="Pro residues" evidence="1">
    <location>
        <begin position="384"/>
        <end position="396"/>
    </location>
</feature>
<evidence type="ECO:0000313" key="2">
    <source>
        <dbReference type="EMBL" id="EFJ44705.1"/>
    </source>
</evidence>
<organism evidence="3">
    <name type="scientific">Volvox carteri f. nagariensis</name>
    <dbReference type="NCBI Taxonomy" id="3068"/>
    <lineage>
        <taxon>Eukaryota</taxon>
        <taxon>Viridiplantae</taxon>
        <taxon>Chlorophyta</taxon>
        <taxon>core chlorophytes</taxon>
        <taxon>Chlorophyceae</taxon>
        <taxon>CS clade</taxon>
        <taxon>Chlamydomonadales</taxon>
        <taxon>Volvocaceae</taxon>
        <taxon>Volvox</taxon>
    </lineage>
</organism>
<evidence type="ECO:0000313" key="3">
    <source>
        <dbReference type="Proteomes" id="UP000001058"/>
    </source>
</evidence>
<feature type="compositionally biased region" description="Acidic residues" evidence="1">
    <location>
        <begin position="693"/>
        <end position="710"/>
    </location>
</feature>
<feature type="compositionally biased region" description="Gly residues" evidence="1">
    <location>
        <begin position="397"/>
        <end position="409"/>
    </location>
</feature>
<feature type="region of interest" description="Disordered" evidence="1">
    <location>
        <begin position="693"/>
        <end position="854"/>
    </location>
</feature>
<proteinExistence type="predicted"/>
<dbReference type="GeneID" id="9624055"/>
<dbReference type="KEGG" id="vcn:VOLCADRAFT_106298"/>
<dbReference type="Proteomes" id="UP000001058">
    <property type="component" value="Unassembled WGS sequence"/>
</dbReference>
<accession>D8U6F4</accession>
<evidence type="ECO:0000256" key="1">
    <source>
        <dbReference type="SAM" id="MobiDB-lite"/>
    </source>
</evidence>
<dbReference type="OrthoDB" id="552390at2759"/>
<feature type="compositionally biased region" description="Pro residues" evidence="1">
    <location>
        <begin position="348"/>
        <end position="360"/>
    </location>
</feature>
<feature type="compositionally biased region" description="Polar residues" evidence="1">
    <location>
        <begin position="1"/>
        <end position="10"/>
    </location>
</feature>
<protein>
    <submittedName>
        <fullName evidence="2">Uncharacterized protein</fullName>
    </submittedName>
</protein>
<feature type="region of interest" description="Disordered" evidence="1">
    <location>
        <begin position="1"/>
        <end position="82"/>
    </location>
</feature>
<dbReference type="RefSeq" id="XP_002954281.1">
    <property type="nucleotide sequence ID" value="XM_002954235.1"/>
</dbReference>
<feature type="compositionally biased region" description="Basic residues" evidence="1">
    <location>
        <begin position="733"/>
        <end position="742"/>
    </location>
</feature>
<gene>
    <name evidence="2" type="ORF">VOLCADRAFT_106298</name>
</gene>
<feature type="region of interest" description="Disordered" evidence="1">
    <location>
        <begin position="344"/>
        <end position="418"/>
    </location>
</feature>
<dbReference type="eggNOG" id="ENOG502SR4V">
    <property type="taxonomic scope" value="Eukaryota"/>
</dbReference>
<keyword evidence="3" id="KW-1185">Reference proteome</keyword>
<name>D8U6F4_VOLCA</name>
<dbReference type="InParanoid" id="D8U6F4"/>
<feature type="compositionally biased region" description="Low complexity" evidence="1">
    <location>
        <begin position="770"/>
        <end position="796"/>
    </location>
</feature>
<feature type="compositionally biased region" description="Low complexity" evidence="1">
    <location>
        <begin position="26"/>
        <end position="44"/>
    </location>
</feature>
<sequence length="874" mass="88011">MQDSSANSLEVPTAVPAPASVPAPSPLTSTPSIEGAAAAAAAGATSQDQQPAHAAPTAAPSPAVMPTAPSGLPPPTVQTAATTPTGASLQAQPCAQDGASCTPVTPHDPICGYLLQDPAFLAAVKQQDASLAAQAAAKTIKGGPRSTTSTRILNKLLNKLSSVPTEVLPSYFPRVHFKLNLHAIISRIKPQQSAALASFMAAGAGGGGGGGGGGGTPLPALSSGSYVDAAGGGGGGPGGGGGLGSLPSVPGAGYSGGPMVGGPVPPGSAAAAAAGPGSGLCVGMGERRISDPDGRFKRGGSCEPLDLTGCGSGRVRELRRGDCRNVKLQQRYLQLIPPQHPLMLGPPVVHPSPHPSPSLGPGPAAAAGPPPLPPSAAQAAGAAAPPPPPLGLPPPGGRRGTSETGGMGPPGMPYMDEQGRPYKRLQLDPSIRPALQLEALPPARVSSTPGRGSTPRVKELVRAIRRDLLALEEAVPWNCVNPSWKNARPGWRRSLQRNVDLHDALMTEKSQGLFARRGAWETRLRELADGGNNYASLQVLWSEMAEGIKVWLAAGGGVPPLTPGGGGAGAAPGTLPYTRSYDGGMAVERGGDGYGAQPLSEDDYYMAAATAQHQHHHYQQQQQQQQQHMPSPFFDYASAVAAPTGGGGGGGGGRSTTAGAAATAVAAGRPPVTPWVMRSELTVLMQSLEAEVDTDLDEGPEATDVEDEEYGGGGGGGGGDDSDAERPSAACRRWQRQRRRQQRTQSLPLDRESEEQQQPAPPADAEGIRATTTTAAAAVAAASGEEPQQQQQQGGRQDSEVGLAGPAEGEESQKRMDVPADTATSLLAGNSPVAAEAVGDPPAEATAAAAAAAAGAVVTPMDLDSGTAATATTS</sequence>
<dbReference type="AlphaFoldDB" id="D8U6F4"/>
<reference evidence="2 3" key="1">
    <citation type="journal article" date="2010" name="Science">
        <title>Genomic analysis of organismal complexity in the multicellular green alga Volvox carteri.</title>
        <authorList>
            <person name="Prochnik S.E."/>
            <person name="Umen J."/>
            <person name="Nedelcu A.M."/>
            <person name="Hallmann A."/>
            <person name="Miller S.M."/>
            <person name="Nishii I."/>
            <person name="Ferris P."/>
            <person name="Kuo A."/>
            <person name="Mitros T."/>
            <person name="Fritz-Laylin L.K."/>
            <person name="Hellsten U."/>
            <person name="Chapman J."/>
            <person name="Simakov O."/>
            <person name="Rensing S.A."/>
            <person name="Terry A."/>
            <person name="Pangilinan J."/>
            <person name="Kapitonov V."/>
            <person name="Jurka J."/>
            <person name="Salamov A."/>
            <person name="Shapiro H."/>
            <person name="Schmutz J."/>
            <person name="Grimwood J."/>
            <person name="Lindquist E."/>
            <person name="Lucas S."/>
            <person name="Grigoriev I.V."/>
            <person name="Schmitt R."/>
            <person name="Kirk D."/>
            <person name="Rokhsar D.S."/>
        </authorList>
    </citation>
    <scope>NUCLEOTIDE SEQUENCE [LARGE SCALE GENOMIC DNA]</scope>
    <source>
        <strain evidence="3">f. Nagariensis / Eve</strain>
    </source>
</reference>